<evidence type="ECO:0000313" key="2">
    <source>
        <dbReference type="Proteomes" id="UP001165541"/>
    </source>
</evidence>
<comment type="caution">
    <text evidence="1">The sequence shown here is derived from an EMBL/GenBank/DDBJ whole genome shotgun (WGS) entry which is preliminary data.</text>
</comment>
<proteinExistence type="predicted"/>
<protein>
    <submittedName>
        <fullName evidence="1">Uncharacterized protein</fullName>
    </submittedName>
</protein>
<dbReference type="RefSeq" id="WP_251779953.1">
    <property type="nucleotide sequence ID" value="NZ_JAMKFE010000012.1"/>
</dbReference>
<sequence>MMGGIGGSGWAGVGMSGAAAGQSMAMGEAMQKIQNAQMLHGMKMQLEMSIMQMVKAMVEALAKCIKAAGEGVKNLA</sequence>
<accession>A0ABT0YRU6</accession>
<reference evidence="1" key="1">
    <citation type="submission" date="2022-05" db="EMBL/GenBank/DDBJ databases">
        <title>Schlegelella sp. nov., isolated from mangrove soil.</title>
        <authorList>
            <person name="Liu Y."/>
            <person name="Ge X."/>
            <person name="Liu W."/>
        </authorList>
    </citation>
    <scope>NUCLEOTIDE SEQUENCE</scope>
    <source>
        <strain evidence="1">S2-27</strain>
    </source>
</reference>
<organism evidence="1 2">
    <name type="scientific">Caldimonas mangrovi</name>
    <dbReference type="NCBI Taxonomy" id="2944811"/>
    <lineage>
        <taxon>Bacteria</taxon>
        <taxon>Pseudomonadati</taxon>
        <taxon>Pseudomonadota</taxon>
        <taxon>Betaproteobacteria</taxon>
        <taxon>Burkholderiales</taxon>
        <taxon>Sphaerotilaceae</taxon>
        <taxon>Caldimonas</taxon>
    </lineage>
</organism>
<keyword evidence="2" id="KW-1185">Reference proteome</keyword>
<dbReference type="EMBL" id="JAMKFE010000012">
    <property type="protein sequence ID" value="MCM5681472.1"/>
    <property type="molecule type" value="Genomic_DNA"/>
</dbReference>
<gene>
    <name evidence="1" type="ORF">M8A51_18245</name>
</gene>
<dbReference type="Proteomes" id="UP001165541">
    <property type="component" value="Unassembled WGS sequence"/>
</dbReference>
<evidence type="ECO:0000313" key="1">
    <source>
        <dbReference type="EMBL" id="MCM5681472.1"/>
    </source>
</evidence>
<name>A0ABT0YRU6_9BURK</name>